<name>A0A4Z0KLY7_BREAU</name>
<dbReference type="Proteomes" id="UP000297736">
    <property type="component" value="Unassembled WGS sequence"/>
</dbReference>
<evidence type="ECO:0000313" key="2">
    <source>
        <dbReference type="Proteomes" id="UP000297736"/>
    </source>
</evidence>
<proteinExistence type="predicted"/>
<organism evidence="1 2">
    <name type="scientific">Brevibacterium aurantiacum</name>
    <dbReference type="NCBI Taxonomy" id="273384"/>
    <lineage>
        <taxon>Bacteria</taxon>
        <taxon>Bacillati</taxon>
        <taxon>Actinomycetota</taxon>
        <taxon>Actinomycetes</taxon>
        <taxon>Micrococcales</taxon>
        <taxon>Brevibacteriaceae</taxon>
        <taxon>Brevibacterium</taxon>
    </lineage>
</organism>
<comment type="caution">
    <text evidence="1">The sequence shown here is derived from an EMBL/GenBank/DDBJ whole genome shotgun (WGS) entry which is preliminary data.</text>
</comment>
<protein>
    <submittedName>
        <fullName evidence="1">Biopolymer transporter Tol</fullName>
    </submittedName>
</protein>
<dbReference type="EMBL" id="RHFF01000009">
    <property type="protein sequence ID" value="TGD38706.1"/>
    <property type="molecule type" value="Genomic_DNA"/>
</dbReference>
<evidence type="ECO:0000313" key="1">
    <source>
        <dbReference type="EMBL" id="TGD38706.1"/>
    </source>
</evidence>
<reference evidence="1 2" key="1">
    <citation type="submission" date="2018-10" db="EMBL/GenBank/DDBJ databases">
        <title>Brevibacterium genomes from Austrain hard cheese rinds.</title>
        <authorList>
            <person name="Anast J.M."/>
            <person name="Dzieciol M."/>
            <person name="Schultz D.L."/>
            <person name="Mann E."/>
            <person name="Wagner M."/>
            <person name="Schmitz-Esser S."/>
        </authorList>
    </citation>
    <scope>NUCLEOTIDE SEQUENCE [LARGE SCALE GENOMIC DNA]</scope>
    <source>
        <strain evidence="1 2">L261</strain>
    </source>
</reference>
<sequence>MIMGQDGEREYSDAQKWMVIKGRKWRRTDPELPEEMVAELKSHLGTARNAVRTAQKSGTDEDVSVARNRVSIAKHGLGERGDYWWQMDVGQRHERAEDALNRLR</sequence>
<gene>
    <name evidence="1" type="ORF">EB834_10925</name>
</gene>
<dbReference type="AlphaFoldDB" id="A0A4Z0KLY7"/>
<accession>A0A4Z0KLY7</accession>